<dbReference type="WBParaSite" id="nRc.2.0.1.t12866-RA">
    <property type="protein sequence ID" value="nRc.2.0.1.t12866-RA"/>
    <property type="gene ID" value="nRc.2.0.1.g12866"/>
</dbReference>
<dbReference type="AlphaFoldDB" id="A0A915IF97"/>
<sequence>MGIGLTKLEGPPNSDRRGIWARFSPGWSGKLGGKPTVPRPEIINYEFKNKFHELHYSDVVCWRILGDDVMCLENIMTSSIS</sequence>
<reference evidence="2" key="1">
    <citation type="submission" date="2022-11" db="UniProtKB">
        <authorList>
            <consortium name="WormBaseParasite"/>
        </authorList>
    </citation>
    <scope>IDENTIFICATION</scope>
</reference>
<keyword evidence="1" id="KW-1185">Reference proteome</keyword>
<evidence type="ECO:0000313" key="2">
    <source>
        <dbReference type="WBParaSite" id="nRc.2.0.1.t12866-RA"/>
    </source>
</evidence>
<evidence type="ECO:0000313" key="1">
    <source>
        <dbReference type="Proteomes" id="UP000887565"/>
    </source>
</evidence>
<accession>A0A915IF97</accession>
<organism evidence="1 2">
    <name type="scientific">Romanomermis culicivorax</name>
    <name type="common">Nematode worm</name>
    <dbReference type="NCBI Taxonomy" id="13658"/>
    <lineage>
        <taxon>Eukaryota</taxon>
        <taxon>Metazoa</taxon>
        <taxon>Ecdysozoa</taxon>
        <taxon>Nematoda</taxon>
        <taxon>Enoplea</taxon>
        <taxon>Dorylaimia</taxon>
        <taxon>Mermithida</taxon>
        <taxon>Mermithoidea</taxon>
        <taxon>Mermithidae</taxon>
        <taxon>Romanomermis</taxon>
    </lineage>
</organism>
<name>A0A915IF97_ROMCU</name>
<dbReference type="Proteomes" id="UP000887565">
    <property type="component" value="Unplaced"/>
</dbReference>
<protein>
    <submittedName>
        <fullName evidence="2">Uncharacterized protein</fullName>
    </submittedName>
</protein>
<proteinExistence type="predicted"/>